<dbReference type="SUPFAM" id="SSF64182">
    <property type="entry name" value="DHH phosphoesterases"/>
    <property type="match status" value="1"/>
</dbReference>
<dbReference type="Gene3D" id="3.10.310.30">
    <property type="match status" value="1"/>
</dbReference>
<sequence length="309" mass="35212">MTDQKYRLVTRADFDGVVSGTLLLELDMIDEIVFAEPKEIQDGLFEVTENDILTNLPYVEKAHLCLDHHLSEVERVGERGNLIIDAKAPSAARVVYNHFGKGEKFPQICTDMLEAVDKADAAQYNEEDILAPSPWVLLNFVLDPRTSLDRIGNFAISHEQFMKDMMLYCRHHPVEEILKIPDVEERLHFYNLHEEFFERQLKKCTQVHDNLVVFDLRHEDEHYAGNRFTIYAIFPECNISIQVIPEIEPGKCLLATGKSILNRTSKTNVGSLMLKYGGGGHKQVGTCRIENDRVDEVLAELVKQITADG</sequence>
<dbReference type="EMBL" id="FLYE01000002">
    <property type="protein sequence ID" value="SCA55528.1"/>
    <property type="molecule type" value="Genomic_DNA"/>
</dbReference>
<evidence type="ECO:0000313" key="1">
    <source>
        <dbReference type="EMBL" id="SCA55528.1"/>
    </source>
</evidence>
<dbReference type="AlphaFoldDB" id="A0A1C3RE70"/>
<protein>
    <recommendedName>
        <fullName evidence="3">Exopolyphosphatase</fullName>
    </recommendedName>
</protein>
<dbReference type="Proteomes" id="UP000231658">
    <property type="component" value="Unassembled WGS sequence"/>
</dbReference>
<dbReference type="InterPro" id="IPR038763">
    <property type="entry name" value="DHH_sf"/>
</dbReference>
<dbReference type="OrthoDB" id="105221at2"/>
<proteinExistence type="predicted"/>
<organism evidence="1 2">
    <name type="scientific">Candidatus Terasakiella magnetica</name>
    <dbReference type="NCBI Taxonomy" id="1867952"/>
    <lineage>
        <taxon>Bacteria</taxon>
        <taxon>Pseudomonadati</taxon>
        <taxon>Pseudomonadota</taxon>
        <taxon>Alphaproteobacteria</taxon>
        <taxon>Rhodospirillales</taxon>
        <taxon>Terasakiellaceae</taxon>
        <taxon>Terasakiella</taxon>
    </lineage>
</organism>
<dbReference type="InterPro" id="IPR016877">
    <property type="entry name" value="UCP028235"/>
</dbReference>
<keyword evidence="2" id="KW-1185">Reference proteome</keyword>
<name>A0A1C3RE70_9PROT</name>
<dbReference type="PIRSF" id="PIRSF028235">
    <property type="entry name" value="UCP028235"/>
    <property type="match status" value="1"/>
</dbReference>
<dbReference type="RefSeq" id="WP_069186235.1">
    <property type="nucleotide sequence ID" value="NZ_FLYE01000002.1"/>
</dbReference>
<gene>
    <name evidence="1" type="ORF">MTBPR1_100169</name>
</gene>
<accession>A0A1C3RE70</accession>
<evidence type="ECO:0008006" key="3">
    <source>
        <dbReference type="Google" id="ProtNLM"/>
    </source>
</evidence>
<reference evidence="1 2" key="1">
    <citation type="submission" date="2016-07" db="EMBL/GenBank/DDBJ databases">
        <authorList>
            <person name="Lefevre C.T."/>
        </authorList>
    </citation>
    <scope>NUCLEOTIDE SEQUENCE [LARGE SCALE GENOMIC DNA]</scope>
    <source>
        <strain evidence="1">PR1</strain>
    </source>
</reference>
<dbReference type="STRING" id="1867952.MTBPR1_100169"/>
<evidence type="ECO:0000313" key="2">
    <source>
        <dbReference type="Proteomes" id="UP000231658"/>
    </source>
</evidence>